<feature type="compositionally biased region" description="Basic and acidic residues" evidence="1">
    <location>
        <begin position="264"/>
        <end position="282"/>
    </location>
</feature>
<reference evidence="2" key="1">
    <citation type="submission" date="2022-07" db="EMBL/GenBank/DDBJ databases">
        <title>Fungi with potential for degradation of polypropylene.</title>
        <authorList>
            <person name="Gostincar C."/>
        </authorList>
    </citation>
    <scope>NUCLEOTIDE SEQUENCE</scope>
    <source>
        <strain evidence="2">EXF-13308</strain>
    </source>
</reference>
<accession>A0AA38RCA5</accession>
<feature type="compositionally biased region" description="Acidic residues" evidence="1">
    <location>
        <begin position="26"/>
        <end position="38"/>
    </location>
</feature>
<organism evidence="2 3">
    <name type="scientific">Pleurostoma richardsiae</name>
    <dbReference type="NCBI Taxonomy" id="41990"/>
    <lineage>
        <taxon>Eukaryota</taxon>
        <taxon>Fungi</taxon>
        <taxon>Dikarya</taxon>
        <taxon>Ascomycota</taxon>
        <taxon>Pezizomycotina</taxon>
        <taxon>Sordariomycetes</taxon>
        <taxon>Sordariomycetidae</taxon>
        <taxon>Calosphaeriales</taxon>
        <taxon>Pleurostomataceae</taxon>
        <taxon>Pleurostoma</taxon>
    </lineage>
</organism>
<name>A0AA38RCA5_9PEZI</name>
<feature type="compositionally biased region" description="Low complexity" evidence="1">
    <location>
        <begin position="246"/>
        <end position="260"/>
    </location>
</feature>
<dbReference type="GO" id="GO:0003729">
    <property type="term" value="F:mRNA binding"/>
    <property type="evidence" value="ECO:0007669"/>
    <property type="project" value="InterPro"/>
</dbReference>
<dbReference type="EMBL" id="JANBVO010000021">
    <property type="protein sequence ID" value="KAJ9142772.1"/>
    <property type="molecule type" value="Genomic_DNA"/>
</dbReference>
<feature type="compositionally biased region" description="Polar residues" evidence="1">
    <location>
        <begin position="361"/>
        <end position="371"/>
    </location>
</feature>
<proteinExistence type="predicted"/>
<comment type="caution">
    <text evidence="2">The sequence shown here is derived from an EMBL/GenBank/DDBJ whole genome shotgun (WGS) entry which is preliminary data.</text>
</comment>
<keyword evidence="3" id="KW-1185">Reference proteome</keyword>
<feature type="compositionally biased region" description="Basic and acidic residues" evidence="1">
    <location>
        <begin position="298"/>
        <end position="322"/>
    </location>
</feature>
<feature type="region of interest" description="Disordered" evidence="1">
    <location>
        <begin position="1"/>
        <end position="59"/>
    </location>
</feature>
<dbReference type="InterPro" id="IPR019416">
    <property type="entry name" value="NCBP3"/>
</dbReference>
<dbReference type="Pfam" id="PF10309">
    <property type="entry name" value="NCBP3"/>
    <property type="match status" value="1"/>
</dbReference>
<feature type="compositionally biased region" description="Acidic residues" evidence="1">
    <location>
        <begin position="211"/>
        <end position="230"/>
    </location>
</feature>
<sequence>MDDFDIEMGDAADVQPMHEPEPIDILNEEEQEPGEVEEPITSGPAETESPDERRPVPNKVHIRGLESINADELKQYVGQNAGGSALERIEWIDDSSANLVFGSDSAAQDALVALAAVEIADASQLPPLEGLPAKPFAAKPETALQVRFAVVADKKQSGAAARSRFYLLNPEWDPEERRRREGNRRYRDRDGDRGYGRDRRGGGRGRRDDRYDDDDEPEPFDVNLYDDDAEALAKRAPVRRSRRGSRSPSPRSDSGRYRSYASQNKEKELFPDKRVRDRDRNRSASPLRDNDVDQAMDDLAKDREAVARNREKARSLKERITKTDSNGARELFPSKVDNNGPKELFPSKVGAADAKKAQMDQVASDSPTSGINIRGIAGQRGGASQGFAIKGAAASARELFPDKFSSNAGKELFVEKLEGRGRRRQKAEDSFY</sequence>
<protein>
    <submittedName>
        <fullName evidence="2">DUF2414 domain protein</fullName>
    </submittedName>
</protein>
<evidence type="ECO:0000256" key="1">
    <source>
        <dbReference type="SAM" id="MobiDB-lite"/>
    </source>
</evidence>
<evidence type="ECO:0000313" key="3">
    <source>
        <dbReference type="Proteomes" id="UP001174694"/>
    </source>
</evidence>
<dbReference type="GO" id="GO:0005634">
    <property type="term" value="C:nucleus"/>
    <property type="evidence" value="ECO:0007669"/>
    <property type="project" value="TreeGrafter"/>
</dbReference>
<feature type="compositionally biased region" description="Basic and acidic residues" evidence="1">
    <location>
        <begin position="176"/>
        <end position="210"/>
    </location>
</feature>
<feature type="compositionally biased region" description="Basic residues" evidence="1">
    <location>
        <begin position="236"/>
        <end position="245"/>
    </location>
</feature>
<dbReference type="Proteomes" id="UP001174694">
    <property type="component" value="Unassembled WGS sequence"/>
</dbReference>
<dbReference type="AlphaFoldDB" id="A0AA38RCA5"/>
<dbReference type="PANTHER" id="PTHR16291:SF0">
    <property type="entry name" value="NUCLEAR CAP-BINDING PROTEIN SUBUNIT 3"/>
    <property type="match status" value="1"/>
</dbReference>
<dbReference type="GO" id="GO:0000340">
    <property type="term" value="F:RNA 7-methylguanosine cap binding"/>
    <property type="evidence" value="ECO:0007669"/>
    <property type="project" value="InterPro"/>
</dbReference>
<dbReference type="PANTHER" id="PTHR16291">
    <property type="entry name" value="NUCLEAR CAP-BINDING PROTEIN SUBUNIT 3"/>
    <property type="match status" value="1"/>
</dbReference>
<feature type="compositionally biased region" description="Acidic residues" evidence="1">
    <location>
        <begin position="1"/>
        <end position="10"/>
    </location>
</feature>
<feature type="region of interest" description="Disordered" evidence="1">
    <location>
        <begin position="176"/>
        <end position="377"/>
    </location>
</feature>
<evidence type="ECO:0000313" key="2">
    <source>
        <dbReference type="EMBL" id="KAJ9142772.1"/>
    </source>
</evidence>
<gene>
    <name evidence="2" type="ORF">NKR23_g7086</name>
</gene>